<evidence type="ECO:0000256" key="1">
    <source>
        <dbReference type="SAM" id="Phobius"/>
    </source>
</evidence>
<evidence type="ECO:0000313" key="2">
    <source>
        <dbReference type="EMBL" id="TQQ84178.1"/>
    </source>
</evidence>
<gene>
    <name evidence="2" type="ORF">EXD82_08195</name>
</gene>
<feature type="transmembrane region" description="Helical" evidence="1">
    <location>
        <begin position="58"/>
        <end position="75"/>
    </location>
</feature>
<comment type="caution">
    <text evidence="2">The sequence shown here is derived from an EMBL/GenBank/DDBJ whole genome shotgun (WGS) entry which is preliminary data.</text>
</comment>
<keyword evidence="1" id="KW-0472">Membrane</keyword>
<dbReference type="RefSeq" id="WP_142536428.1">
    <property type="nucleotide sequence ID" value="NZ_SGJB01000015.1"/>
</dbReference>
<organism evidence="2 3">
    <name type="scientific">Peptacetobacter hominis</name>
    <dbReference type="NCBI Taxonomy" id="2743610"/>
    <lineage>
        <taxon>Bacteria</taxon>
        <taxon>Bacillati</taxon>
        <taxon>Bacillota</taxon>
        <taxon>Clostridia</taxon>
        <taxon>Peptostreptococcales</taxon>
        <taxon>Peptostreptococcaceae</taxon>
        <taxon>Peptacetobacter</taxon>
    </lineage>
</organism>
<accession>A0A544QU09</accession>
<dbReference type="AlphaFoldDB" id="A0A544QU09"/>
<reference evidence="2 3" key="1">
    <citation type="submission" date="2019-02" db="EMBL/GenBank/DDBJ databases">
        <title>Peptostreptococcaceae bacterium ZHW00191 nov., a new bacterium isolated from the human gut.</title>
        <authorList>
            <person name="Zhou H.-W."/>
            <person name="Chen X.-J."/>
        </authorList>
    </citation>
    <scope>NUCLEOTIDE SEQUENCE [LARGE SCALE GENOMIC DNA]</scope>
    <source>
        <strain evidence="2 3">ZHW00191</strain>
    </source>
</reference>
<dbReference type="OrthoDB" id="1751659at2"/>
<keyword evidence="3" id="KW-1185">Reference proteome</keyword>
<sequence>MSLKDRFAESFARSKTMSEPEKKANEVLGKILLKKAIIPVVIMFIILIAGMYLKINGWIIFGINIAVAVAFYFYIKKDSEKYQQFTPYVGTLVSLEKKEKGVYTVLIKQGKKPIKLEIAHGGEDLERVKKNQLVQINYNPASKMAIVMTNLKTSPQYKMRG</sequence>
<feature type="transmembrane region" description="Helical" evidence="1">
    <location>
        <begin position="32"/>
        <end position="52"/>
    </location>
</feature>
<protein>
    <recommendedName>
        <fullName evidence="4">DUF3592 domain-containing protein</fullName>
    </recommendedName>
</protein>
<name>A0A544QU09_9FIRM</name>
<evidence type="ECO:0008006" key="4">
    <source>
        <dbReference type="Google" id="ProtNLM"/>
    </source>
</evidence>
<proteinExistence type="predicted"/>
<dbReference type="EMBL" id="SGJB01000015">
    <property type="protein sequence ID" value="TQQ84178.1"/>
    <property type="molecule type" value="Genomic_DNA"/>
</dbReference>
<keyword evidence="1" id="KW-1133">Transmembrane helix</keyword>
<evidence type="ECO:0000313" key="3">
    <source>
        <dbReference type="Proteomes" id="UP000317863"/>
    </source>
</evidence>
<keyword evidence="1" id="KW-0812">Transmembrane</keyword>
<dbReference type="Proteomes" id="UP000317863">
    <property type="component" value="Unassembled WGS sequence"/>
</dbReference>